<dbReference type="Pfam" id="PF00071">
    <property type="entry name" value="Ras"/>
    <property type="match status" value="1"/>
</dbReference>
<feature type="domain" description="EF-hand" evidence="14">
    <location>
        <begin position="323"/>
        <end position="358"/>
    </location>
</feature>
<accession>A0ABY6LF32</accession>
<evidence type="ECO:0000256" key="12">
    <source>
        <dbReference type="ARBA" id="ARBA00023134"/>
    </source>
</evidence>
<keyword evidence="17" id="KW-1185">Reference proteome</keyword>
<keyword evidence="7" id="KW-1000">Mitochondrion outer membrane</keyword>
<dbReference type="PROSITE" id="PS50222">
    <property type="entry name" value="EF_HAND_2"/>
    <property type="match status" value="1"/>
</dbReference>
<evidence type="ECO:0000256" key="6">
    <source>
        <dbReference type="ARBA" id="ARBA00022741"/>
    </source>
</evidence>
<keyword evidence="8" id="KW-0378">Hydrolase</keyword>
<dbReference type="Pfam" id="PF08355">
    <property type="entry name" value="EF_assoc_1"/>
    <property type="match status" value="1"/>
</dbReference>
<evidence type="ECO:0000256" key="8">
    <source>
        <dbReference type="ARBA" id="ARBA00022801"/>
    </source>
</evidence>
<evidence type="ECO:0000259" key="14">
    <source>
        <dbReference type="PROSITE" id="PS50222"/>
    </source>
</evidence>
<evidence type="ECO:0000256" key="7">
    <source>
        <dbReference type="ARBA" id="ARBA00022787"/>
    </source>
</evidence>
<dbReference type="EMBL" id="CP092880">
    <property type="protein sequence ID" value="UYV79795.1"/>
    <property type="molecule type" value="Genomic_DNA"/>
</dbReference>
<dbReference type="Pfam" id="PF13405">
    <property type="entry name" value="EF-hand_6"/>
    <property type="match status" value="1"/>
</dbReference>
<evidence type="ECO:0000256" key="13">
    <source>
        <dbReference type="ARBA" id="ARBA00023136"/>
    </source>
</evidence>
<dbReference type="PROSITE" id="PS51423">
    <property type="entry name" value="MIRO"/>
    <property type="match status" value="2"/>
</dbReference>
<dbReference type="Gene3D" id="1.10.238.10">
    <property type="entry name" value="EF-hand"/>
    <property type="match status" value="2"/>
</dbReference>
<feature type="domain" description="Miro" evidence="15">
    <location>
        <begin position="434"/>
        <end position="603"/>
    </location>
</feature>
<sequence length="814" mass="91329">MSSGLDTNQPTKVAPHNGGKRDEVRILLVGEPGVGKTSLILSLVCEEFPQDVPPRAEEITIPADVTPEHIPTHIVDYSAQEQGESILEEEVYKAHVVCIVYAVDNDETIDKITTFWLPFIRKRLGESHRTPVVLIGNKADLVDYSSLDLVIPIMNEFTEIETCVECSAKTLQNISELFYYAQKAVLHPIAPLYLTESRSLTEKCRRALSRVFKLCDSDNDGVLNDKEVNAFQMRCFNAPLQGNALADIKNIVKKNVPNGIVKGGLSLEGFLFLHTLFIQRGRHETTWTVLRKFGYSNDINLRMDYVYPHIHVPEGSSTELTQKGLDFFRGLFDKFDKDKDGFLSPSEVQDLFSTCPAVPWGPELPNTVETSINGWVSQNGFLSYWVLVTLLNVKRTLEYLAYLGYVENPGEPQTSAVTVTREKGADPKKQLGDRNVYLCQVIGPQGAGKSSIMQAFLGRTLEKQDDYVCKFPPSDYAVRAIQVCGKIKYLVLHEIDLFSLNTTISKLDKFCDVACLVYDTSFGKSFEYIARIFEKNLSSTERELRVPVLIIGAKADEQPACQQYTLQPNEFCQKHKLPSPHLFSARSRIRNDVFIKLGTLAAFRVPPDNLGEAVMLRGTVTPFIRLTTTSSVHLSDHAWQPCPSPSFCTVGKTLSTSLSPSAGHRFDVAPFQGTMPTLQYSWPCTLFPILHIQPLLETCIACGSSDLTLAHRYWSGSSIRPLIREAFNIIQQPPYLQGYWLFGQGLEDDAILASVESSIHRFFLSIEIRGERDLLSLSLWESPELYITIYKVCPINNETGQKQRKNNTGLQNSK</sequence>
<keyword evidence="3" id="KW-0812">Transmembrane</keyword>
<dbReference type="InterPro" id="IPR052266">
    <property type="entry name" value="Miro-EF-hand_domain"/>
</dbReference>
<evidence type="ECO:0000256" key="1">
    <source>
        <dbReference type="ARBA" id="ARBA00004200"/>
    </source>
</evidence>
<dbReference type="Gene3D" id="3.40.50.300">
    <property type="entry name" value="P-loop containing nucleotide triphosphate hydrolases"/>
    <property type="match status" value="2"/>
</dbReference>
<evidence type="ECO:0000259" key="15">
    <source>
        <dbReference type="PROSITE" id="PS51423"/>
    </source>
</evidence>
<dbReference type="InterPro" id="IPR011992">
    <property type="entry name" value="EF-hand-dom_pair"/>
</dbReference>
<keyword evidence="13" id="KW-0472">Membrane</keyword>
<keyword evidence="12" id="KW-0342">GTP-binding</keyword>
<name>A0ABY6LF32_9ARAC</name>
<dbReference type="Proteomes" id="UP001235939">
    <property type="component" value="Chromosome 18"/>
</dbReference>
<keyword evidence="11" id="KW-0496">Mitochondrion</keyword>
<evidence type="ECO:0000256" key="11">
    <source>
        <dbReference type="ARBA" id="ARBA00023128"/>
    </source>
</evidence>
<dbReference type="PANTHER" id="PTHR46819">
    <property type="entry name" value="EF-HAND CALCIUM-BINDING DOMAIN-CONTAINING PROTEIN 7"/>
    <property type="match status" value="1"/>
</dbReference>
<dbReference type="InterPro" id="IPR013566">
    <property type="entry name" value="EF_hand_assoc_1"/>
</dbReference>
<evidence type="ECO:0000313" key="16">
    <source>
        <dbReference type="EMBL" id="UYV79795.1"/>
    </source>
</evidence>
<keyword evidence="6" id="KW-0547">Nucleotide-binding</keyword>
<organism evidence="16 17">
    <name type="scientific">Cordylochernes scorpioides</name>
    <dbReference type="NCBI Taxonomy" id="51811"/>
    <lineage>
        <taxon>Eukaryota</taxon>
        <taxon>Metazoa</taxon>
        <taxon>Ecdysozoa</taxon>
        <taxon>Arthropoda</taxon>
        <taxon>Chelicerata</taxon>
        <taxon>Arachnida</taxon>
        <taxon>Pseudoscorpiones</taxon>
        <taxon>Cheliferoidea</taxon>
        <taxon>Chernetidae</taxon>
        <taxon>Cordylochernes</taxon>
    </lineage>
</organism>
<dbReference type="SMART" id="SM00174">
    <property type="entry name" value="RHO"/>
    <property type="match status" value="1"/>
</dbReference>
<keyword evidence="9" id="KW-0106">Calcium</keyword>
<dbReference type="InterPro" id="IPR018247">
    <property type="entry name" value="EF_Hand_1_Ca_BS"/>
</dbReference>
<dbReference type="SUPFAM" id="SSF52540">
    <property type="entry name" value="P-loop containing nucleoside triphosphate hydrolases"/>
    <property type="match status" value="2"/>
</dbReference>
<evidence type="ECO:0000256" key="2">
    <source>
        <dbReference type="ARBA" id="ARBA00007981"/>
    </source>
</evidence>
<dbReference type="PROSITE" id="PS51419">
    <property type="entry name" value="RAB"/>
    <property type="match status" value="1"/>
</dbReference>
<dbReference type="PRINTS" id="PR00449">
    <property type="entry name" value="RASTRNSFRMNG"/>
</dbReference>
<dbReference type="InterPro" id="IPR020860">
    <property type="entry name" value="MIRO_dom"/>
</dbReference>
<comment type="subcellular location">
    <subcellularLocation>
        <location evidence="1">Mitochondrion outer membrane</location>
        <topology evidence="1">Single-pass type IV membrane protein</topology>
    </subcellularLocation>
</comment>
<evidence type="ECO:0000256" key="3">
    <source>
        <dbReference type="ARBA" id="ARBA00022692"/>
    </source>
</evidence>
<dbReference type="CDD" id="cd01893">
    <property type="entry name" value="Miro1"/>
    <property type="match status" value="1"/>
</dbReference>
<dbReference type="SMART" id="SM00175">
    <property type="entry name" value="RAB"/>
    <property type="match status" value="1"/>
</dbReference>
<dbReference type="InterPro" id="IPR027417">
    <property type="entry name" value="P-loop_NTPase"/>
</dbReference>
<evidence type="ECO:0000256" key="5">
    <source>
        <dbReference type="ARBA" id="ARBA00022737"/>
    </source>
</evidence>
<dbReference type="SMART" id="SM00054">
    <property type="entry name" value="EFh"/>
    <property type="match status" value="2"/>
</dbReference>
<comment type="similarity">
    <text evidence="2">Belongs to the mitochondrial Rho GTPase family.</text>
</comment>
<keyword evidence="10" id="KW-1133">Transmembrane helix</keyword>
<dbReference type="InterPro" id="IPR002048">
    <property type="entry name" value="EF_hand_dom"/>
</dbReference>
<dbReference type="Pfam" id="PF08356">
    <property type="entry name" value="EF_assoc_2"/>
    <property type="match status" value="1"/>
</dbReference>
<evidence type="ECO:0000256" key="10">
    <source>
        <dbReference type="ARBA" id="ARBA00022989"/>
    </source>
</evidence>
<evidence type="ECO:0000256" key="9">
    <source>
        <dbReference type="ARBA" id="ARBA00022837"/>
    </source>
</evidence>
<gene>
    <name evidence="16" type="ORF">LAZ67_18000672</name>
</gene>
<dbReference type="PROSITE" id="PS00018">
    <property type="entry name" value="EF_HAND_1"/>
    <property type="match status" value="2"/>
</dbReference>
<dbReference type="SUPFAM" id="SSF47473">
    <property type="entry name" value="EF-hand"/>
    <property type="match status" value="1"/>
</dbReference>
<keyword evidence="4" id="KW-0479">Metal-binding</keyword>
<evidence type="ECO:0000256" key="4">
    <source>
        <dbReference type="ARBA" id="ARBA00022723"/>
    </source>
</evidence>
<dbReference type="InterPro" id="IPR013567">
    <property type="entry name" value="EF_hand_assoc_2"/>
</dbReference>
<keyword evidence="5" id="KW-0677">Repeat</keyword>
<proteinExistence type="inferred from homology"/>
<feature type="domain" description="Miro" evidence="15">
    <location>
        <begin position="21"/>
        <end position="187"/>
    </location>
</feature>
<evidence type="ECO:0000313" key="17">
    <source>
        <dbReference type="Proteomes" id="UP001235939"/>
    </source>
</evidence>
<dbReference type="InterPro" id="IPR001806">
    <property type="entry name" value="Small_GTPase"/>
</dbReference>
<dbReference type="SMART" id="SM00173">
    <property type="entry name" value="RAS"/>
    <property type="match status" value="1"/>
</dbReference>
<protein>
    <submittedName>
        <fullName evidence="16">RHOT2</fullName>
    </submittedName>
</protein>
<dbReference type="PANTHER" id="PTHR46819:SF1">
    <property type="entry name" value="EF-HAND CALCIUM-BINDING DOMAIN-CONTAINING PROTEIN 7"/>
    <property type="match status" value="1"/>
</dbReference>
<reference evidence="16 17" key="1">
    <citation type="submission" date="2022-01" db="EMBL/GenBank/DDBJ databases">
        <title>A chromosomal length assembly of Cordylochernes scorpioides.</title>
        <authorList>
            <person name="Zeh D."/>
            <person name="Zeh J."/>
        </authorList>
    </citation>
    <scope>NUCLEOTIDE SEQUENCE [LARGE SCALE GENOMIC DNA]</scope>
    <source>
        <strain evidence="16">IN4F17</strain>
        <tissue evidence="16">Whole Body</tissue>
    </source>
</reference>